<dbReference type="KEGG" id="lsz:JCM16776_0069"/>
<accession>A0A510JKN8</accession>
<dbReference type="OrthoDB" id="9827020at2"/>
<name>A0A510JKN8_9FUSO</name>
<feature type="chain" id="PRO_5022083896" evidence="3">
    <location>
        <begin position="23"/>
        <end position="196"/>
    </location>
</feature>
<keyword evidence="1" id="KW-0175">Coiled coil</keyword>
<organism evidence="4 5">
    <name type="scientific">Leptotrichia shahii</name>
    <dbReference type="NCBI Taxonomy" id="157691"/>
    <lineage>
        <taxon>Bacteria</taxon>
        <taxon>Fusobacteriati</taxon>
        <taxon>Fusobacteriota</taxon>
        <taxon>Fusobacteriia</taxon>
        <taxon>Fusobacteriales</taxon>
        <taxon>Leptotrichiaceae</taxon>
        <taxon>Leptotrichia</taxon>
    </lineage>
</organism>
<protein>
    <submittedName>
        <fullName evidence="4">Uncharacterized protein</fullName>
    </submittedName>
</protein>
<dbReference type="EMBL" id="AP019827">
    <property type="protein sequence ID" value="BBM39878.1"/>
    <property type="molecule type" value="Genomic_DNA"/>
</dbReference>
<feature type="region of interest" description="Disordered" evidence="2">
    <location>
        <begin position="158"/>
        <end position="196"/>
    </location>
</feature>
<feature type="compositionally biased region" description="Polar residues" evidence="2">
    <location>
        <begin position="28"/>
        <end position="40"/>
    </location>
</feature>
<evidence type="ECO:0000313" key="4">
    <source>
        <dbReference type="EMBL" id="BBM39878.1"/>
    </source>
</evidence>
<feature type="signal peptide" evidence="3">
    <location>
        <begin position="1"/>
        <end position="22"/>
    </location>
</feature>
<evidence type="ECO:0000313" key="5">
    <source>
        <dbReference type="Proteomes" id="UP000322617"/>
    </source>
</evidence>
<feature type="compositionally biased region" description="Basic and acidic residues" evidence="2">
    <location>
        <begin position="108"/>
        <end position="145"/>
    </location>
</feature>
<sequence>MRKISKKGIMGMALLASLSVFAGTTTLKGNKNQMPVQNEQCPEPPKDANGNPMKPDETKMKAEFEKREKRIEELKNKLKSGNLTSKEAEEIIEILSRKGKHGKGCKPPKGEMKGPEGQFDKEPPKDENGNTMRPDETKMKAEFEKREKRIEELKKKLKSEKLTSSEREELVDILDKIGKRRPRRPEGNPTQIENQN</sequence>
<proteinExistence type="predicted"/>
<gene>
    <name evidence="4" type="ORF">JCM16776_0069</name>
</gene>
<feature type="compositionally biased region" description="Basic and acidic residues" evidence="2">
    <location>
        <begin position="158"/>
        <end position="177"/>
    </location>
</feature>
<keyword evidence="3" id="KW-0732">Signal</keyword>
<feature type="region of interest" description="Disordered" evidence="2">
    <location>
        <begin position="28"/>
        <end position="57"/>
    </location>
</feature>
<dbReference type="RefSeq" id="WP_018450693.1">
    <property type="nucleotide sequence ID" value="NZ_AP019827.1"/>
</dbReference>
<feature type="coiled-coil region" evidence="1">
    <location>
        <begin position="57"/>
        <end position="91"/>
    </location>
</feature>
<reference evidence="4 5" key="1">
    <citation type="submission" date="2019-07" db="EMBL/GenBank/DDBJ databases">
        <title>Complete Genome Sequence of Leptotrichia shahii Strain JCM 16776.</title>
        <authorList>
            <person name="Watanabe S."/>
            <person name="Cui L."/>
        </authorList>
    </citation>
    <scope>NUCLEOTIDE SEQUENCE [LARGE SCALE GENOMIC DNA]</scope>
    <source>
        <strain evidence="4 5">JCM16776</strain>
    </source>
</reference>
<evidence type="ECO:0000256" key="3">
    <source>
        <dbReference type="SAM" id="SignalP"/>
    </source>
</evidence>
<evidence type="ECO:0000256" key="1">
    <source>
        <dbReference type="SAM" id="Coils"/>
    </source>
</evidence>
<dbReference type="Proteomes" id="UP000322617">
    <property type="component" value="Chromosome"/>
</dbReference>
<feature type="region of interest" description="Disordered" evidence="2">
    <location>
        <begin position="99"/>
        <end position="145"/>
    </location>
</feature>
<keyword evidence="5" id="KW-1185">Reference proteome</keyword>
<dbReference type="AlphaFoldDB" id="A0A510JKN8"/>
<evidence type="ECO:0000256" key="2">
    <source>
        <dbReference type="SAM" id="MobiDB-lite"/>
    </source>
</evidence>